<reference evidence="1" key="1">
    <citation type="journal article" date="2020" name="Stud. Mycol.">
        <title>101 Dothideomycetes genomes: a test case for predicting lifestyles and emergence of pathogens.</title>
        <authorList>
            <person name="Haridas S."/>
            <person name="Albert R."/>
            <person name="Binder M."/>
            <person name="Bloem J."/>
            <person name="Labutti K."/>
            <person name="Salamov A."/>
            <person name="Andreopoulos B."/>
            <person name="Baker S."/>
            <person name="Barry K."/>
            <person name="Bills G."/>
            <person name="Bluhm B."/>
            <person name="Cannon C."/>
            <person name="Castanera R."/>
            <person name="Culley D."/>
            <person name="Daum C."/>
            <person name="Ezra D."/>
            <person name="Gonzalez J."/>
            <person name="Henrissat B."/>
            <person name="Kuo A."/>
            <person name="Liang C."/>
            <person name="Lipzen A."/>
            <person name="Lutzoni F."/>
            <person name="Magnuson J."/>
            <person name="Mondo S."/>
            <person name="Nolan M."/>
            <person name="Ohm R."/>
            <person name="Pangilinan J."/>
            <person name="Park H.-J."/>
            <person name="Ramirez L."/>
            <person name="Alfaro M."/>
            <person name="Sun H."/>
            <person name="Tritt A."/>
            <person name="Yoshinaga Y."/>
            <person name="Zwiers L.-H."/>
            <person name="Turgeon B."/>
            <person name="Goodwin S."/>
            <person name="Spatafora J."/>
            <person name="Crous P."/>
            <person name="Grigoriev I."/>
        </authorList>
    </citation>
    <scope>NUCLEOTIDE SEQUENCE</scope>
    <source>
        <strain evidence="1">CBS 675.92</strain>
    </source>
</reference>
<sequence length="302" mass="34921">MATPSASLQAHLRSQTFPIRSPLQLLRPPCPLLKLPAEIRLRIYEYSFAGTASVRSRLALPIVCRQIYNESHKLALASPMSFGSAPHFIDFWRRNEPESRAHIRHIQVRITNPCQIYRAAEELQAKCAEIPGECRGLRLETLTLATYCDLELFCWLLAGTTELETIKTMRLVDRIDEIRIRDPFKKNIYHLVGIFKGLQGAAQEEWGRMPWMAGFYEEVDYTGKDFVGCRFVRKEVLPRVLGLGLTEDVDETDLERLFVERSQSVLDKVEIPKFHQVLRRGVPTLVFHDRDNDRIFELRGIR</sequence>
<protein>
    <recommendedName>
        <fullName evidence="3">F-box domain-containing protein</fullName>
    </recommendedName>
</protein>
<evidence type="ECO:0008006" key="3">
    <source>
        <dbReference type="Google" id="ProtNLM"/>
    </source>
</evidence>
<accession>A0A6A5TD07</accession>
<dbReference type="EMBL" id="ML977029">
    <property type="protein sequence ID" value="KAF1950084.1"/>
    <property type="molecule type" value="Genomic_DNA"/>
</dbReference>
<name>A0A6A5TD07_9PLEO</name>
<dbReference type="PANTHER" id="PTHR38790:SF4">
    <property type="entry name" value="2EXR DOMAIN-CONTAINING PROTEIN"/>
    <property type="match status" value="1"/>
</dbReference>
<dbReference type="Proteomes" id="UP000800035">
    <property type="component" value="Unassembled WGS sequence"/>
</dbReference>
<proteinExistence type="predicted"/>
<dbReference type="PANTHER" id="PTHR38790">
    <property type="entry name" value="2EXR DOMAIN-CONTAINING PROTEIN-RELATED"/>
    <property type="match status" value="1"/>
</dbReference>
<dbReference type="AlphaFoldDB" id="A0A6A5TD07"/>
<evidence type="ECO:0000313" key="1">
    <source>
        <dbReference type="EMBL" id="KAF1950084.1"/>
    </source>
</evidence>
<gene>
    <name evidence="1" type="ORF">CC80DRAFT_539922</name>
</gene>
<dbReference type="OrthoDB" id="62952at2759"/>
<keyword evidence="2" id="KW-1185">Reference proteome</keyword>
<organism evidence="1 2">
    <name type="scientific">Byssothecium circinans</name>
    <dbReference type="NCBI Taxonomy" id="147558"/>
    <lineage>
        <taxon>Eukaryota</taxon>
        <taxon>Fungi</taxon>
        <taxon>Dikarya</taxon>
        <taxon>Ascomycota</taxon>
        <taxon>Pezizomycotina</taxon>
        <taxon>Dothideomycetes</taxon>
        <taxon>Pleosporomycetidae</taxon>
        <taxon>Pleosporales</taxon>
        <taxon>Massarineae</taxon>
        <taxon>Massarinaceae</taxon>
        <taxon>Byssothecium</taxon>
    </lineage>
</organism>
<evidence type="ECO:0000313" key="2">
    <source>
        <dbReference type="Proteomes" id="UP000800035"/>
    </source>
</evidence>